<accession>A0A0B5BFH8</accession>
<keyword evidence="1" id="KW-1133">Transmembrane helix</keyword>
<dbReference type="EMBL" id="CP009788">
    <property type="protein sequence ID" value="AJE03285.1"/>
    <property type="molecule type" value="Genomic_DNA"/>
</dbReference>
<keyword evidence="3" id="KW-1185">Reference proteome</keyword>
<dbReference type="STRING" id="345632.GPICK_07910"/>
<keyword evidence="1" id="KW-0472">Membrane</keyword>
<reference evidence="2 3" key="1">
    <citation type="journal article" date="2015" name="Genome Announc.">
        <title>Complete Genome of Geobacter pickeringii G13T, a Metal-Reducing Isolate from Sedimentary Kaolin Deposits.</title>
        <authorList>
            <person name="Badalamenti J.P."/>
            <person name="Bond D.R."/>
        </authorList>
    </citation>
    <scope>NUCLEOTIDE SEQUENCE [LARGE SCALE GENOMIC DNA]</scope>
    <source>
        <strain evidence="2 3">G13</strain>
    </source>
</reference>
<evidence type="ECO:0000256" key="1">
    <source>
        <dbReference type="SAM" id="Phobius"/>
    </source>
</evidence>
<keyword evidence="1" id="KW-0812">Transmembrane</keyword>
<dbReference type="KEGG" id="gpi:GPICK_07910"/>
<dbReference type="HOGENOM" id="CLU_166132_0_0_7"/>
<feature type="transmembrane region" description="Helical" evidence="1">
    <location>
        <begin position="9"/>
        <end position="29"/>
    </location>
</feature>
<dbReference type="Proteomes" id="UP000057609">
    <property type="component" value="Chromosome"/>
</dbReference>
<evidence type="ECO:0000313" key="2">
    <source>
        <dbReference type="EMBL" id="AJE03285.1"/>
    </source>
</evidence>
<evidence type="ECO:0000313" key="3">
    <source>
        <dbReference type="Proteomes" id="UP000057609"/>
    </source>
</evidence>
<feature type="transmembrane region" description="Helical" evidence="1">
    <location>
        <begin position="49"/>
        <end position="69"/>
    </location>
</feature>
<dbReference type="RefSeq" id="WP_039741941.1">
    <property type="nucleotide sequence ID" value="NZ_CP009788.1"/>
</dbReference>
<sequence length="119" mass="12888">MRKRTLRLGIYCIIAAVVAITATTFFHSAVAEWLGLSWNAESKVIYHGLFWGGLFGGFGVVVAVAGLLAGDPHGTEFSERLAPHLIVLGAVIFIFILLLFASFRTPDSPILRPGETMTI</sequence>
<protein>
    <submittedName>
        <fullName evidence="2">Uncharacterized protein</fullName>
    </submittedName>
</protein>
<gene>
    <name evidence="2" type="ORF">GPICK_07910</name>
</gene>
<dbReference type="AlphaFoldDB" id="A0A0B5BFH8"/>
<organism evidence="2 3">
    <name type="scientific">Geobacter pickeringii</name>
    <dbReference type="NCBI Taxonomy" id="345632"/>
    <lineage>
        <taxon>Bacteria</taxon>
        <taxon>Pseudomonadati</taxon>
        <taxon>Thermodesulfobacteriota</taxon>
        <taxon>Desulfuromonadia</taxon>
        <taxon>Geobacterales</taxon>
        <taxon>Geobacteraceae</taxon>
        <taxon>Geobacter</taxon>
    </lineage>
</organism>
<feature type="transmembrane region" description="Helical" evidence="1">
    <location>
        <begin position="81"/>
        <end position="103"/>
    </location>
</feature>
<name>A0A0B5BFH8_9BACT</name>
<proteinExistence type="predicted"/>